<dbReference type="Pfam" id="PF05257">
    <property type="entry name" value="CHAP"/>
    <property type="match status" value="1"/>
</dbReference>
<evidence type="ECO:0000313" key="2">
    <source>
        <dbReference type="EMBL" id="RDH44971.1"/>
    </source>
</evidence>
<protein>
    <submittedName>
        <fullName evidence="2">CHAP domain-containing protein</fullName>
    </submittedName>
</protein>
<dbReference type="AlphaFoldDB" id="A0A4V1INU7"/>
<dbReference type="GO" id="GO:0016874">
    <property type="term" value="F:ligase activity"/>
    <property type="evidence" value="ECO:0007669"/>
    <property type="project" value="TreeGrafter"/>
</dbReference>
<reference evidence="2 3" key="1">
    <citation type="submission" date="2017-04" db="EMBL/GenBank/DDBJ databases">
        <title>Draft genome sequence of Zooshikella ganghwensis VG4 isolated from Red Sea sediments.</title>
        <authorList>
            <person name="Rehman Z."/>
            <person name="Alam I."/>
            <person name="Kamau A."/>
            <person name="Bajic V."/>
            <person name="Leiknes T."/>
        </authorList>
    </citation>
    <scope>NUCLEOTIDE SEQUENCE [LARGE SCALE GENOMIC DNA]</scope>
    <source>
        <strain evidence="2 3">VG4</strain>
    </source>
</reference>
<comment type="caution">
    <text evidence="2">The sequence shown here is derived from an EMBL/GenBank/DDBJ whole genome shotgun (WGS) entry which is preliminary data.</text>
</comment>
<gene>
    <name evidence="2" type="ORF">B9G39_16860</name>
</gene>
<sequence length="174" mass="20303">MIGYVLFEDRSKIGKPLTRHKGVSVYHNGQLYAESYGRHYSPGGYYYGQKWQCVEFVKRFFFLAKQHRMPNVWGHAKDFFDSSINHGELNKQRGLVQFFNGKEQAPQLDDLLVFQDTLYGHVAVVSEVGKNWVEVVQQNIYGKPRQRFSLAHEKNLYSILAPRRPAGWLRIAQH</sequence>
<organism evidence="2 3">
    <name type="scientific">Zooshikella ganghwensis</name>
    <dbReference type="NCBI Taxonomy" id="202772"/>
    <lineage>
        <taxon>Bacteria</taxon>
        <taxon>Pseudomonadati</taxon>
        <taxon>Pseudomonadota</taxon>
        <taxon>Gammaproteobacteria</taxon>
        <taxon>Oceanospirillales</taxon>
        <taxon>Zooshikellaceae</taxon>
        <taxon>Zooshikella</taxon>
    </lineage>
</organism>
<dbReference type="PROSITE" id="PS50911">
    <property type="entry name" value="CHAP"/>
    <property type="match status" value="1"/>
</dbReference>
<dbReference type="PANTHER" id="PTHR30094">
    <property type="entry name" value="BIFUNCTIONAL GLUTATHIONYLSPERMIDINE SYNTHETASE/AMIDASE-RELATED"/>
    <property type="match status" value="1"/>
</dbReference>
<dbReference type="InterPro" id="IPR038765">
    <property type="entry name" value="Papain-like_cys_pep_sf"/>
</dbReference>
<name>A0A4V1INU7_9GAMM</name>
<dbReference type="EMBL" id="NDXW01000001">
    <property type="protein sequence ID" value="RDH44971.1"/>
    <property type="molecule type" value="Genomic_DNA"/>
</dbReference>
<evidence type="ECO:0000313" key="3">
    <source>
        <dbReference type="Proteomes" id="UP000257039"/>
    </source>
</evidence>
<feature type="domain" description="Peptidase C51" evidence="1">
    <location>
        <begin position="28"/>
        <end position="170"/>
    </location>
</feature>
<dbReference type="Gene3D" id="3.90.1720.10">
    <property type="entry name" value="endopeptidase domain like (from Nostoc punctiforme)"/>
    <property type="match status" value="1"/>
</dbReference>
<keyword evidence="3" id="KW-1185">Reference proteome</keyword>
<dbReference type="SUPFAM" id="SSF54001">
    <property type="entry name" value="Cysteine proteinases"/>
    <property type="match status" value="1"/>
</dbReference>
<accession>A0A4V1INU7</accession>
<proteinExistence type="predicted"/>
<dbReference type="InterPro" id="IPR051705">
    <property type="entry name" value="Gsp_Synthetase/Amidase"/>
</dbReference>
<dbReference type="PANTHER" id="PTHR30094:SF0">
    <property type="entry name" value="BIFUNCTIONAL GLUTATHIONYLSPERMIDINE SYNTHETASE_AMIDASE-RELATED"/>
    <property type="match status" value="1"/>
</dbReference>
<dbReference type="Proteomes" id="UP000257039">
    <property type="component" value="Unassembled WGS sequence"/>
</dbReference>
<dbReference type="InterPro" id="IPR007921">
    <property type="entry name" value="CHAP_dom"/>
</dbReference>
<dbReference type="RefSeq" id="WP_094788016.1">
    <property type="nucleotide sequence ID" value="NZ_NDXW01000001.1"/>
</dbReference>
<evidence type="ECO:0000259" key="1">
    <source>
        <dbReference type="PROSITE" id="PS50911"/>
    </source>
</evidence>